<dbReference type="AlphaFoldDB" id="A0AAW0CPX0"/>
<reference evidence="1 2" key="1">
    <citation type="submission" date="2024-01" db="EMBL/GenBank/DDBJ databases">
        <title>A draft genome for a cacao thread blight-causing isolate of Paramarasmius palmivorus.</title>
        <authorList>
            <person name="Baruah I.K."/>
            <person name="Bukari Y."/>
            <person name="Amoako-Attah I."/>
            <person name="Meinhardt L.W."/>
            <person name="Bailey B.A."/>
            <person name="Cohen S.P."/>
        </authorList>
    </citation>
    <scope>NUCLEOTIDE SEQUENCE [LARGE SCALE GENOMIC DNA]</scope>
    <source>
        <strain evidence="1 2">GH-12</strain>
    </source>
</reference>
<accession>A0AAW0CPX0</accession>
<keyword evidence="2" id="KW-1185">Reference proteome</keyword>
<gene>
    <name evidence="1" type="primary">SRP40_2</name>
    <name evidence="1" type="ORF">VNI00_009466</name>
</gene>
<name>A0AAW0CPX0_9AGAR</name>
<dbReference type="EMBL" id="JAYKXP010000035">
    <property type="protein sequence ID" value="KAK7040870.1"/>
    <property type="molecule type" value="Genomic_DNA"/>
</dbReference>
<proteinExistence type="predicted"/>
<evidence type="ECO:0000313" key="1">
    <source>
        <dbReference type="EMBL" id="KAK7040870.1"/>
    </source>
</evidence>
<evidence type="ECO:0000313" key="2">
    <source>
        <dbReference type="Proteomes" id="UP001383192"/>
    </source>
</evidence>
<protein>
    <submittedName>
        <fullName evidence="1">Jun-like transcription factor</fullName>
    </submittedName>
</protein>
<organism evidence="1 2">
    <name type="scientific">Paramarasmius palmivorus</name>
    <dbReference type="NCBI Taxonomy" id="297713"/>
    <lineage>
        <taxon>Eukaryota</taxon>
        <taxon>Fungi</taxon>
        <taxon>Dikarya</taxon>
        <taxon>Basidiomycota</taxon>
        <taxon>Agaricomycotina</taxon>
        <taxon>Agaricomycetes</taxon>
        <taxon>Agaricomycetidae</taxon>
        <taxon>Agaricales</taxon>
        <taxon>Marasmiineae</taxon>
        <taxon>Marasmiaceae</taxon>
        <taxon>Paramarasmius</taxon>
    </lineage>
</organism>
<sequence>MEANLATTYTLIHAFLTKRSHSKAADALKKAAKDVVILKDGIATEGPQLDEIIQQWKSFDGEDPEER</sequence>
<dbReference type="Proteomes" id="UP001383192">
    <property type="component" value="Unassembled WGS sequence"/>
</dbReference>
<comment type="caution">
    <text evidence="1">The sequence shown here is derived from an EMBL/GenBank/DDBJ whole genome shotgun (WGS) entry which is preliminary data.</text>
</comment>